<evidence type="ECO:0000256" key="13">
    <source>
        <dbReference type="ARBA" id="ARBA00023012"/>
    </source>
</evidence>
<proteinExistence type="predicted"/>
<evidence type="ECO:0000313" key="19">
    <source>
        <dbReference type="Proteomes" id="UP000294360"/>
    </source>
</evidence>
<dbReference type="SMART" id="SM00388">
    <property type="entry name" value="HisKA"/>
    <property type="match status" value="1"/>
</dbReference>
<evidence type="ECO:0000256" key="1">
    <source>
        <dbReference type="ARBA" id="ARBA00000085"/>
    </source>
</evidence>
<keyword evidence="10 18" id="KW-0418">Kinase</keyword>
<dbReference type="Gene3D" id="1.10.287.130">
    <property type="match status" value="1"/>
</dbReference>
<evidence type="ECO:0000256" key="3">
    <source>
        <dbReference type="ARBA" id="ARBA00012438"/>
    </source>
</evidence>
<keyword evidence="14 15" id="KW-0472">Membrane</keyword>
<dbReference type="Gene3D" id="3.30.565.10">
    <property type="entry name" value="Histidine kinase-like ATPase, C-terminal domain"/>
    <property type="match status" value="1"/>
</dbReference>
<dbReference type="InterPro" id="IPR050980">
    <property type="entry name" value="2C_sensor_his_kinase"/>
</dbReference>
<feature type="transmembrane region" description="Helical" evidence="15">
    <location>
        <begin position="37"/>
        <end position="60"/>
    </location>
</feature>
<dbReference type="EC" id="2.7.13.3" evidence="3"/>
<reference evidence="18 19" key="1">
    <citation type="submission" date="2019-03" db="EMBL/GenBank/DDBJ databases">
        <authorList>
            <person name="Kox A.R. M."/>
        </authorList>
    </citation>
    <scope>NUCLEOTIDE SEQUENCE [LARGE SCALE GENOMIC DNA]</scope>
    <source>
        <strain evidence="18">MTUNDRAET4 annotated genome</strain>
    </source>
</reference>
<sequence length="458" mass="51574">MRPALLSISLAGAFERPRSWWRGFWRKLIQILPQGLYARSALIVIAPMVILQCVLTYVFMERHWQQVTNRLSTVLTQDIAALIDLHQTFPGTDDNLMRIAQERLRIDAEFLPKGPLPPALPKPFFSIVDAALSNEIRRQIRRPFWLDTVGRSNLIEIRIQLDDAILRVVAYRSAAYASNSYIFLLWMVGTSFVLIVVATLFLRNQIKPILSLAGAAEEFGKGRDPEFRPLGAREVRRAGFAFIEMKRRIERAIEQRTTMLNGVSHDLRTVLTRFKLSLALMGDGEEAQELQKDVAEMQRMLEAYLAFARGAAGESAVKIDMIEFLEELRFDAERDGFDVAIAYSGDPMVALRPDAFKRCLANLIGNAENHAKHVAVEAVREKRFLTIHVDDDGPGIPAKFREDVFRPFFRIDEARNQDIGGTGLGLAIALDIARSHGGDITLSESFMGGLRATVRVPV</sequence>
<evidence type="ECO:0000256" key="2">
    <source>
        <dbReference type="ARBA" id="ARBA00004429"/>
    </source>
</evidence>
<dbReference type="PROSITE" id="PS50885">
    <property type="entry name" value="HAMP"/>
    <property type="match status" value="1"/>
</dbReference>
<dbReference type="InterPro" id="IPR003661">
    <property type="entry name" value="HisK_dim/P_dom"/>
</dbReference>
<dbReference type="InterPro" id="IPR003594">
    <property type="entry name" value="HATPase_dom"/>
</dbReference>
<dbReference type="InterPro" id="IPR036890">
    <property type="entry name" value="HATPase_C_sf"/>
</dbReference>
<evidence type="ECO:0000256" key="11">
    <source>
        <dbReference type="ARBA" id="ARBA00022840"/>
    </source>
</evidence>
<dbReference type="SUPFAM" id="SSF55874">
    <property type="entry name" value="ATPase domain of HSP90 chaperone/DNA topoisomerase II/histidine kinase"/>
    <property type="match status" value="1"/>
</dbReference>
<dbReference type="PANTHER" id="PTHR44936">
    <property type="entry name" value="SENSOR PROTEIN CREC"/>
    <property type="match status" value="1"/>
</dbReference>
<keyword evidence="12 15" id="KW-1133">Transmembrane helix</keyword>
<evidence type="ECO:0000256" key="10">
    <source>
        <dbReference type="ARBA" id="ARBA00022777"/>
    </source>
</evidence>
<keyword evidence="9" id="KW-0547">Nucleotide-binding</keyword>
<evidence type="ECO:0000259" key="17">
    <source>
        <dbReference type="PROSITE" id="PS50885"/>
    </source>
</evidence>
<name>A0A4U8Z3B0_METTU</name>
<keyword evidence="13" id="KW-0902">Two-component regulatory system</keyword>
<evidence type="ECO:0000256" key="4">
    <source>
        <dbReference type="ARBA" id="ARBA00022475"/>
    </source>
</evidence>
<dbReference type="Proteomes" id="UP000294360">
    <property type="component" value="Chromosome"/>
</dbReference>
<keyword evidence="11" id="KW-0067">ATP-binding</keyword>
<evidence type="ECO:0000256" key="7">
    <source>
        <dbReference type="ARBA" id="ARBA00022679"/>
    </source>
</evidence>
<comment type="catalytic activity">
    <reaction evidence="1">
        <text>ATP + protein L-histidine = ADP + protein N-phospho-L-histidine.</text>
        <dbReference type="EC" id="2.7.13.3"/>
    </reaction>
</comment>
<gene>
    <name evidence="18" type="ORF">MTUNDRAET4_2986</name>
</gene>
<keyword evidence="6" id="KW-0597">Phosphoprotein</keyword>
<evidence type="ECO:0000256" key="5">
    <source>
        <dbReference type="ARBA" id="ARBA00022519"/>
    </source>
</evidence>
<dbReference type="InterPro" id="IPR005467">
    <property type="entry name" value="His_kinase_dom"/>
</dbReference>
<comment type="subcellular location">
    <subcellularLocation>
        <location evidence="2">Cell inner membrane</location>
        <topology evidence="2">Multi-pass membrane protein</topology>
    </subcellularLocation>
</comment>
<dbReference type="CDD" id="cd00082">
    <property type="entry name" value="HisKA"/>
    <property type="match status" value="1"/>
</dbReference>
<keyword evidence="7" id="KW-0808">Transferase</keyword>
<feature type="domain" description="HAMP" evidence="17">
    <location>
        <begin position="203"/>
        <end position="254"/>
    </location>
</feature>
<feature type="domain" description="Histidine kinase" evidence="16">
    <location>
        <begin position="262"/>
        <end position="458"/>
    </location>
</feature>
<dbReference type="SMART" id="SM00387">
    <property type="entry name" value="HATPase_c"/>
    <property type="match status" value="1"/>
</dbReference>
<dbReference type="InterPro" id="IPR036097">
    <property type="entry name" value="HisK_dim/P_sf"/>
</dbReference>
<dbReference type="InterPro" id="IPR003660">
    <property type="entry name" value="HAMP_dom"/>
</dbReference>
<evidence type="ECO:0000259" key="16">
    <source>
        <dbReference type="PROSITE" id="PS50109"/>
    </source>
</evidence>
<organism evidence="18 19">
    <name type="scientific">Methylocella tundrae</name>
    <dbReference type="NCBI Taxonomy" id="227605"/>
    <lineage>
        <taxon>Bacteria</taxon>
        <taxon>Pseudomonadati</taxon>
        <taxon>Pseudomonadota</taxon>
        <taxon>Alphaproteobacteria</taxon>
        <taxon>Hyphomicrobiales</taxon>
        <taxon>Beijerinckiaceae</taxon>
        <taxon>Methylocella</taxon>
    </lineage>
</organism>
<dbReference type="EMBL" id="LR536450">
    <property type="protein sequence ID" value="VFU09873.1"/>
    <property type="molecule type" value="Genomic_DNA"/>
</dbReference>
<evidence type="ECO:0000256" key="6">
    <source>
        <dbReference type="ARBA" id="ARBA00022553"/>
    </source>
</evidence>
<dbReference type="GO" id="GO:0005524">
    <property type="term" value="F:ATP binding"/>
    <property type="evidence" value="ECO:0007669"/>
    <property type="project" value="UniProtKB-KW"/>
</dbReference>
<dbReference type="GO" id="GO:0000155">
    <property type="term" value="F:phosphorelay sensor kinase activity"/>
    <property type="evidence" value="ECO:0007669"/>
    <property type="project" value="InterPro"/>
</dbReference>
<protein>
    <recommendedName>
        <fullName evidence="3">histidine kinase</fullName>
        <ecNumber evidence="3">2.7.13.3</ecNumber>
    </recommendedName>
</protein>
<accession>A0A4U8Z3B0</accession>
<keyword evidence="8 15" id="KW-0812">Transmembrane</keyword>
<dbReference type="AlphaFoldDB" id="A0A4U8Z3B0"/>
<evidence type="ECO:0000256" key="12">
    <source>
        <dbReference type="ARBA" id="ARBA00022989"/>
    </source>
</evidence>
<dbReference type="SUPFAM" id="SSF47384">
    <property type="entry name" value="Homodimeric domain of signal transducing histidine kinase"/>
    <property type="match status" value="1"/>
</dbReference>
<dbReference type="PRINTS" id="PR00344">
    <property type="entry name" value="BCTRLSENSOR"/>
</dbReference>
<evidence type="ECO:0000256" key="15">
    <source>
        <dbReference type="SAM" id="Phobius"/>
    </source>
</evidence>
<dbReference type="GO" id="GO:0005886">
    <property type="term" value="C:plasma membrane"/>
    <property type="evidence" value="ECO:0007669"/>
    <property type="project" value="UniProtKB-SubCell"/>
</dbReference>
<dbReference type="InterPro" id="IPR004358">
    <property type="entry name" value="Sig_transdc_His_kin-like_C"/>
</dbReference>
<dbReference type="Pfam" id="PF02518">
    <property type="entry name" value="HATPase_c"/>
    <property type="match status" value="1"/>
</dbReference>
<dbReference type="PANTHER" id="PTHR44936:SF5">
    <property type="entry name" value="SENSOR HISTIDINE KINASE ENVZ"/>
    <property type="match status" value="1"/>
</dbReference>
<evidence type="ECO:0000313" key="18">
    <source>
        <dbReference type="EMBL" id="VFU09873.1"/>
    </source>
</evidence>
<keyword evidence="5" id="KW-0997">Cell inner membrane</keyword>
<feature type="transmembrane region" description="Helical" evidence="15">
    <location>
        <begin position="181"/>
        <end position="202"/>
    </location>
</feature>
<evidence type="ECO:0000256" key="14">
    <source>
        <dbReference type="ARBA" id="ARBA00023136"/>
    </source>
</evidence>
<dbReference type="KEGG" id="mtun:MTUNDRAET4_2986"/>
<keyword evidence="4" id="KW-1003">Cell membrane</keyword>
<evidence type="ECO:0000256" key="9">
    <source>
        <dbReference type="ARBA" id="ARBA00022741"/>
    </source>
</evidence>
<dbReference type="PROSITE" id="PS50109">
    <property type="entry name" value="HIS_KIN"/>
    <property type="match status" value="1"/>
</dbReference>
<evidence type="ECO:0000256" key="8">
    <source>
        <dbReference type="ARBA" id="ARBA00022692"/>
    </source>
</evidence>